<sequence length="149" mass="17375">MQLKPNIVTQEITHAAPHTNNFPDSFLQPNRSEPHQHQSPTMEDPNPGPATNILQVQQPDPISHKPIAPTTREDDINLETPPTRIHHYKYPLCHREPKRQWEESLQSTDETFEPETYMDAMDAHDKKQWKKAIQEEYGSLLNNHTWTII</sequence>
<feature type="region of interest" description="Disordered" evidence="1">
    <location>
        <begin position="1"/>
        <end position="83"/>
    </location>
</feature>
<protein>
    <submittedName>
        <fullName evidence="3">Uncharacterized protein</fullName>
    </submittedName>
</protein>
<evidence type="ECO:0000313" key="3">
    <source>
        <dbReference type="EMBL" id="EFX70284.1"/>
    </source>
</evidence>
<reference evidence="3 4" key="1">
    <citation type="journal article" date="2011" name="Science">
        <title>The ecoresponsive genome of Daphnia pulex.</title>
        <authorList>
            <person name="Colbourne J.K."/>
            <person name="Pfrender M.E."/>
            <person name="Gilbert D."/>
            <person name="Thomas W.K."/>
            <person name="Tucker A."/>
            <person name="Oakley T.H."/>
            <person name="Tokishita S."/>
            <person name="Aerts A."/>
            <person name="Arnold G.J."/>
            <person name="Basu M.K."/>
            <person name="Bauer D.J."/>
            <person name="Caceres C.E."/>
            <person name="Carmel L."/>
            <person name="Casola C."/>
            <person name="Choi J.H."/>
            <person name="Detter J.C."/>
            <person name="Dong Q."/>
            <person name="Dusheyko S."/>
            <person name="Eads B.D."/>
            <person name="Frohlich T."/>
            <person name="Geiler-Samerotte K.A."/>
            <person name="Gerlach D."/>
            <person name="Hatcher P."/>
            <person name="Jogdeo S."/>
            <person name="Krijgsveld J."/>
            <person name="Kriventseva E.V."/>
            <person name="Kultz D."/>
            <person name="Laforsch C."/>
            <person name="Lindquist E."/>
            <person name="Lopez J."/>
            <person name="Manak J.R."/>
            <person name="Muller J."/>
            <person name="Pangilinan J."/>
            <person name="Patwardhan R.P."/>
            <person name="Pitluck S."/>
            <person name="Pritham E.J."/>
            <person name="Rechtsteiner A."/>
            <person name="Rho M."/>
            <person name="Rogozin I.B."/>
            <person name="Sakarya O."/>
            <person name="Salamov A."/>
            <person name="Schaack S."/>
            <person name="Shapiro H."/>
            <person name="Shiga Y."/>
            <person name="Skalitzky C."/>
            <person name="Smith Z."/>
            <person name="Souvorov A."/>
            <person name="Sung W."/>
            <person name="Tang Z."/>
            <person name="Tsuchiya D."/>
            <person name="Tu H."/>
            <person name="Vos H."/>
            <person name="Wang M."/>
            <person name="Wolf Y.I."/>
            <person name="Yamagata H."/>
            <person name="Yamada T."/>
            <person name="Ye Y."/>
            <person name="Shaw J.R."/>
            <person name="Andrews J."/>
            <person name="Crease T.J."/>
            <person name="Tang H."/>
            <person name="Lucas S.M."/>
            <person name="Robertson H.M."/>
            <person name="Bork P."/>
            <person name="Koonin E.V."/>
            <person name="Zdobnov E.M."/>
            <person name="Grigoriev I.V."/>
            <person name="Lynch M."/>
            <person name="Boore J.L."/>
        </authorList>
    </citation>
    <scope>NUCLEOTIDE SEQUENCE [LARGE SCALE GENOMIC DNA]</scope>
</reference>
<dbReference type="KEGG" id="dpx:DAPPUDRAFT_257293"/>
<organism evidence="3 4">
    <name type="scientific">Daphnia pulex</name>
    <name type="common">Water flea</name>
    <dbReference type="NCBI Taxonomy" id="6669"/>
    <lineage>
        <taxon>Eukaryota</taxon>
        <taxon>Metazoa</taxon>
        <taxon>Ecdysozoa</taxon>
        <taxon>Arthropoda</taxon>
        <taxon>Crustacea</taxon>
        <taxon>Branchiopoda</taxon>
        <taxon>Diplostraca</taxon>
        <taxon>Cladocera</taxon>
        <taxon>Anomopoda</taxon>
        <taxon>Daphniidae</taxon>
        <taxon>Daphnia</taxon>
    </lineage>
</organism>
<proteinExistence type="predicted"/>
<dbReference type="HOGENOM" id="CLU_1751508_0_0_1"/>
<evidence type="ECO:0000256" key="1">
    <source>
        <dbReference type="SAM" id="MobiDB-lite"/>
    </source>
</evidence>
<name>E9HDA0_DAPPU</name>
<keyword evidence="4" id="KW-1185">Reference proteome</keyword>
<dbReference type="KEGG" id="dpx:DAPPUDRAFT_271652"/>
<dbReference type="Proteomes" id="UP000000305">
    <property type="component" value="Unassembled WGS sequence"/>
</dbReference>
<dbReference type="EMBL" id="GL732623">
    <property type="protein sequence ID" value="EFX70284.1"/>
    <property type="molecule type" value="Genomic_DNA"/>
</dbReference>
<gene>
    <name evidence="3" type="ORF">DAPPUDRAFT_257293</name>
    <name evidence="2" type="ORF">DAPPUDRAFT_271652</name>
</gene>
<dbReference type="OrthoDB" id="430476at2759"/>
<evidence type="ECO:0000313" key="4">
    <source>
        <dbReference type="Proteomes" id="UP000000305"/>
    </source>
</evidence>
<dbReference type="AlphaFoldDB" id="E9HDA0"/>
<accession>E9HDA0</accession>
<evidence type="ECO:0000313" key="2">
    <source>
        <dbReference type="EMBL" id="EFX61856.1"/>
    </source>
</evidence>
<dbReference type="EMBL" id="GL734053">
    <property type="protein sequence ID" value="EFX61856.1"/>
    <property type="molecule type" value="Genomic_DNA"/>
</dbReference>
<feature type="compositionally biased region" description="Polar residues" evidence="1">
    <location>
        <begin position="7"/>
        <end position="41"/>
    </location>
</feature>